<dbReference type="AlphaFoldDB" id="A0A1Y6D1M8"/>
<dbReference type="Proteomes" id="UP000192923">
    <property type="component" value="Unassembled WGS sequence"/>
</dbReference>
<name>A0A1Y6D1M8_9GAMM</name>
<proteinExistence type="predicted"/>
<evidence type="ECO:0000313" key="1">
    <source>
        <dbReference type="EMBL" id="SMF96511.1"/>
    </source>
</evidence>
<keyword evidence="2" id="KW-1185">Reference proteome</keyword>
<evidence type="ECO:0000313" key="2">
    <source>
        <dbReference type="Proteomes" id="UP000192923"/>
    </source>
</evidence>
<sequence>MAPDRLAPNPFQLYFRLDGETGRKDWFFTAGSQVFGPFRSFAEADEELAECRAISQRPVPAWNR</sequence>
<accession>A0A1Y6D1M8</accession>
<dbReference type="EMBL" id="FXAM01000001">
    <property type="protein sequence ID" value="SMF96511.1"/>
    <property type="molecule type" value="Genomic_DNA"/>
</dbReference>
<protein>
    <submittedName>
        <fullName evidence="1">Uncharacterized protein</fullName>
    </submittedName>
</protein>
<organism evidence="1 2">
    <name type="scientific">Methylomagnum ishizawai</name>
    <dbReference type="NCBI Taxonomy" id="1760988"/>
    <lineage>
        <taxon>Bacteria</taxon>
        <taxon>Pseudomonadati</taxon>
        <taxon>Pseudomonadota</taxon>
        <taxon>Gammaproteobacteria</taxon>
        <taxon>Methylococcales</taxon>
        <taxon>Methylococcaceae</taxon>
        <taxon>Methylomagnum</taxon>
    </lineage>
</organism>
<reference evidence="1 2" key="1">
    <citation type="submission" date="2016-12" db="EMBL/GenBank/DDBJ databases">
        <authorList>
            <person name="Song W.-J."/>
            <person name="Kurnit D.M."/>
        </authorList>
    </citation>
    <scope>NUCLEOTIDE SEQUENCE [LARGE SCALE GENOMIC DNA]</scope>
    <source>
        <strain evidence="1 2">175</strain>
    </source>
</reference>
<gene>
    <name evidence="1" type="ORF">SAMN02949497_3911</name>
</gene>